<evidence type="ECO:0000313" key="2">
    <source>
        <dbReference type="EMBL" id="GIJ51654.1"/>
    </source>
</evidence>
<dbReference type="Proteomes" id="UP000619260">
    <property type="component" value="Unassembled WGS sequence"/>
</dbReference>
<dbReference type="EMBL" id="BOPF01000052">
    <property type="protein sequence ID" value="GIJ51654.1"/>
    <property type="molecule type" value="Genomic_DNA"/>
</dbReference>
<organism evidence="2 3">
    <name type="scientific">Virgisporangium aliadipatigenens</name>
    <dbReference type="NCBI Taxonomy" id="741659"/>
    <lineage>
        <taxon>Bacteria</taxon>
        <taxon>Bacillati</taxon>
        <taxon>Actinomycetota</taxon>
        <taxon>Actinomycetes</taxon>
        <taxon>Micromonosporales</taxon>
        <taxon>Micromonosporaceae</taxon>
        <taxon>Virgisporangium</taxon>
    </lineage>
</organism>
<feature type="domain" description="DUF7662" evidence="1">
    <location>
        <begin position="136"/>
        <end position="192"/>
    </location>
</feature>
<protein>
    <recommendedName>
        <fullName evidence="1">DUF7662 domain-containing protein</fullName>
    </recommendedName>
</protein>
<reference evidence="2" key="1">
    <citation type="submission" date="2021-01" db="EMBL/GenBank/DDBJ databases">
        <title>Whole genome shotgun sequence of Virgisporangium aliadipatigenens NBRC 105644.</title>
        <authorList>
            <person name="Komaki H."/>
            <person name="Tamura T."/>
        </authorList>
    </citation>
    <scope>NUCLEOTIDE SEQUENCE</scope>
    <source>
        <strain evidence="2">NBRC 105644</strain>
    </source>
</reference>
<dbReference type="AlphaFoldDB" id="A0A8J4DVC3"/>
<sequence>MWLLPTLGVLPGIGDPRPVVGFEIESSWRTRKHLKGDYLNLYDLGAAVGVLVLLGDGDEVEATRRFAQALVDRPGPQVLVWSEEDVHQLLTGQRPTPAVAPQVAAATRTATAGIDSGRHVGKFRALWEWLCGQPGTELPTSFADIEKVIGMPLPGSCRRHPAHWSSYDGSAVARAIQDAGWTATRVDLRAERLVLVRRPSAANR</sequence>
<gene>
    <name evidence="2" type="ORF">Val02_85400</name>
</gene>
<evidence type="ECO:0000313" key="3">
    <source>
        <dbReference type="Proteomes" id="UP000619260"/>
    </source>
</evidence>
<dbReference type="InterPro" id="IPR056079">
    <property type="entry name" value="DUF7662"/>
</dbReference>
<keyword evidence="3" id="KW-1185">Reference proteome</keyword>
<accession>A0A8J4DVC3</accession>
<name>A0A8J4DVC3_9ACTN</name>
<proteinExistence type="predicted"/>
<comment type="caution">
    <text evidence="2">The sequence shown here is derived from an EMBL/GenBank/DDBJ whole genome shotgun (WGS) entry which is preliminary data.</text>
</comment>
<dbReference type="Pfam" id="PF24698">
    <property type="entry name" value="DUF7662"/>
    <property type="match status" value="1"/>
</dbReference>
<evidence type="ECO:0000259" key="1">
    <source>
        <dbReference type="Pfam" id="PF24698"/>
    </source>
</evidence>